<keyword evidence="4 6" id="KW-0560">Oxidoreductase</keyword>
<dbReference type="EMBL" id="JACJKX010000008">
    <property type="protein sequence ID" value="MBM6928683.1"/>
    <property type="molecule type" value="Genomic_DNA"/>
</dbReference>
<evidence type="ECO:0000256" key="1">
    <source>
        <dbReference type="ARBA" id="ARBA00008331"/>
    </source>
</evidence>
<dbReference type="GO" id="GO:0033735">
    <property type="term" value="F:aspartate dehydrogenase [NAD(P)+] activity"/>
    <property type="evidence" value="ECO:0007669"/>
    <property type="project" value="UniProtKB-EC"/>
</dbReference>
<dbReference type="InterPro" id="IPR020626">
    <property type="entry name" value="Asp_DH_prok"/>
</dbReference>
<dbReference type="Gene3D" id="3.30.360.10">
    <property type="entry name" value="Dihydrodipicolinate Reductase, domain 2"/>
    <property type="match status" value="1"/>
</dbReference>
<feature type="binding site" evidence="6">
    <location>
        <position position="190"/>
    </location>
    <ligand>
        <name>NAD(+)</name>
        <dbReference type="ChEBI" id="CHEBI:57540"/>
    </ligand>
</feature>
<gene>
    <name evidence="6 9" type="primary">nadX</name>
    <name evidence="9" type="ORF">H5985_05290</name>
</gene>
<protein>
    <recommendedName>
        <fullName evidence="6">L-aspartate dehydrogenase</fullName>
        <ecNumber evidence="6">1.4.1.21</ecNumber>
    </recommendedName>
</protein>
<dbReference type="Pfam" id="PF01958">
    <property type="entry name" value="Asp_DH_C"/>
    <property type="match status" value="1"/>
</dbReference>
<evidence type="ECO:0000313" key="10">
    <source>
        <dbReference type="Proteomes" id="UP000777002"/>
    </source>
</evidence>
<evidence type="ECO:0000256" key="3">
    <source>
        <dbReference type="ARBA" id="ARBA00022857"/>
    </source>
</evidence>
<keyword evidence="10" id="KW-1185">Reference proteome</keyword>
<evidence type="ECO:0000256" key="4">
    <source>
        <dbReference type="ARBA" id="ARBA00023002"/>
    </source>
</evidence>
<keyword evidence="5 6" id="KW-0520">NAD</keyword>
<dbReference type="SUPFAM" id="SSF51735">
    <property type="entry name" value="NAD(P)-binding Rossmann-fold domains"/>
    <property type="match status" value="1"/>
</dbReference>
<dbReference type="PANTHER" id="PTHR31873">
    <property type="entry name" value="L-ASPARTATE DEHYDROGENASE-RELATED"/>
    <property type="match status" value="1"/>
</dbReference>
<dbReference type="HAMAP" id="MF_01265">
    <property type="entry name" value="NadX"/>
    <property type="match status" value="1"/>
</dbReference>
<organism evidence="9 10">
    <name type="scientific">Parasutterella secunda</name>
    <dbReference type="NCBI Taxonomy" id="626947"/>
    <lineage>
        <taxon>Bacteria</taxon>
        <taxon>Pseudomonadati</taxon>
        <taxon>Pseudomonadota</taxon>
        <taxon>Betaproteobacteria</taxon>
        <taxon>Burkholderiales</taxon>
        <taxon>Sutterellaceae</taxon>
        <taxon>Parasutterella</taxon>
    </lineage>
</organism>
<comment type="miscellaneous">
    <text evidence="6">The iminoaspartate product is unstable in aqueous solution and can decompose to oxaloacetate and ammonia.</text>
</comment>
<evidence type="ECO:0000256" key="6">
    <source>
        <dbReference type="HAMAP-Rule" id="MF_01265"/>
    </source>
</evidence>
<feature type="binding site" evidence="6">
    <location>
        <position position="125"/>
    </location>
    <ligand>
        <name>NAD(+)</name>
        <dbReference type="ChEBI" id="CHEBI:57540"/>
    </ligand>
</feature>
<dbReference type="RefSeq" id="WP_205050271.1">
    <property type="nucleotide sequence ID" value="NZ_JACJKX010000008.1"/>
</dbReference>
<dbReference type="Pfam" id="PF03447">
    <property type="entry name" value="NAD_binding_3"/>
    <property type="match status" value="1"/>
</dbReference>
<keyword evidence="2 6" id="KW-0662">Pyridine nucleotide biosynthesis</keyword>
<dbReference type="NCBIfam" id="TIGR03855">
    <property type="entry name" value="NAD_NadX"/>
    <property type="match status" value="1"/>
</dbReference>
<comment type="catalytic activity">
    <reaction evidence="6">
        <text>L-aspartate + NADP(+) + H2O = oxaloacetate + NH4(+) + NADPH + H(+)</text>
        <dbReference type="Rhea" id="RHEA:11784"/>
        <dbReference type="ChEBI" id="CHEBI:15377"/>
        <dbReference type="ChEBI" id="CHEBI:15378"/>
        <dbReference type="ChEBI" id="CHEBI:16452"/>
        <dbReference type="ChEBI" id="CHEBI:28938"/>
        <dbReference type="ChEBI" id="CHEBI:29991"/>
        <dbReference type="ChEBI" id="CHEBI:57783"/>
        <dbReference type="ChEBI" id="CHEBI:58349"/>
        <dbReference type="EC" id="1.4.1.21"/>
    </reaction>
</comment>
<evidence type="ECO:0000259" key="7">
    <source>
        <dbReference type="Pfam" id="PF01958"/>
    </source>
</evidence>
<dbReference type="InterPro" id="IPR011182">
    <property type="entry name" value="L-Asp_DH"/>
</dbReference>
<feature type="domain" description="Aspartate/homoserine dehydrogenase NAD-binding" evidence="8">
    <location>
        <begin position="9"/>
        <end position="122"/>
    </location>
</feature>
<evidence type="ECO:0000256" key="5">
    <source>
        <dbReference type="ARBA" id="ARBA00023027"/>
    </source>
</evidence>
<sequence>MVKKIAVIGAGALSRIFCTQTQKLLSDDYRIVAVMARHFEHAERLTKDLNAKACTDLTELLAEKPDIVVEFAGREAIKDYAIDVLKNGSDLVIASIGALADDDFRHRLTDTARGMNRKVYLPNGAIGALDLMQTFALMGDAEVTIGNTKAPRSLEGAPYLQGQSLPTDKKTVIFEGSVEDAINGFPKNVNVAVAAALASDTLREATVRITSDPLSSENIHRIVLKNKLMRAEVTIAGKPDPANPRSSTSTAWSVVALLKNLASPVSFY</sequence>
<comment type="similarity">
    <text evidence="1 6">Belongs to the L-aspartate dehydrogenase family.</text>
</comment>
<reference evidence="9 10" key="1">
    <citation type="journal article" date="2021" name="Sci. Rep.">
        <title>The distribution of antibiotic resistance genes in chicken gut microbiota commensals.</title>
        <authorList>
            <person name="Juricova H."/>
            <person name="Matiasovicova J."/>
            <person name="Kubasova T."/>
            <person name="Cejkova D."/>
            <person name="Rychlik I."/>
        </authorList>
    </citation>
    <scope>NUCLEOTIDE SEQUENCE [LARGE SCALE GENOMIC DNA]</scope>
    <source>
        <strain evidence="9 10">An562</strain>
    </source>
</reference>
<dbReference type="Proteomes" id="UP000777002">
    <property type="component" value="Unassembled WGS sequence"/>
</dbReference>
<proteinExistence type="inferred from homology"/>
<comment type="pathway">
    <text evidence="6">Cofactor biosynthesis; NAD(+) biosynthesis; iminoaspartate from L-aspartate (dehydrogenase route): step 1/1.</text>
</comment>
<dbReference type="InterPro" id="IPR002811">
    <property type="entry name" value="Asp_DH"/>
</dbReference>
<dbReference type="InterPro" id="IPR022487">
    <property type="entry name" value="Asp_DH_arc"/>
</dbReference>
<dbReference type="Gene3D" id="3.40.50.720">
    <property type="entry name" value="NAD(P)-binding Rossmann-like Domain"/>
    <property type="match status" value="1"/>
</dbReference>
<feature type="active site" evidence="6">
    <location>
        <position position="220"/>
    </location>
</feature>
<dbReference type="PANTHER" id="PTHR31873:SF6">
    <property type="entry name" value="ASPARTATE DEHYDROGENASE DOMAIN-CONTAINING PROTEIN"/>
    <property type="match status" value="1"/>
</dbReference>
<dbReference type="InterPro" id="IPR005106">
    <property type="entry name" value="Asp/hSer_DH_NAD-bd"/>
</dbReference>
<accession>A0ABS2GUY1</accession>
<dbReference type="SUPFAM" id="SSF55347">
    <property type="entry name" value="Glyceraldehyde-3-phosphate dehydrogenase-like, C-terminal domain"/>
    <property type="match status" value="1"/>
</dbReference>
<evidence type="ECO:0000259" key="8">
    <source>
        <dbReference type="Pfam" id="PF03447"/>
    </source>
</evidence>
<evidence type="ECO:0000256" key="2">
    <source>
        <dbReference type="ARBA" id="ARBA00022642"/>
    </source>
</evidence>
<comment type="catalytic activity">
    <reaction evidence="6">
        <text>L-aspartate + NAD(+) + H2O = oxaloacetate + NH4(+) + NADH + H(+)</text>
        <dbReference type="Rhea" id="RHEA:11788"/>
        <dbReference type="ChEBI" id="CHEBI:15377"/>
        <dbReference type="ChEBI" id="CHEBI:15378"/>
        <dbReference type="ChEBI" id="CHEBI:16452"/>
        <dbReference type="ChEBI" id="CHEBI:28938"/>
        <dbReference type="ChEBI" id="CHEBI:29991"/>
        <dbReference type="ChEBI" id="CHEBI:57540"/>
        <dbReference type="ChEBI" id="CHEBI:57945"/>
        <dbReference type="EC" id="1.4.1.21"/>
    </reaction>
</comment>
<comment type="function">
    <text evidence="6">Specifically catalyzes the NAD or NADP-dependent dehydrogenation of L-aspartate to iminoaspartate.</text>
</comment>
<dbReference type="EC" id="1.4.1.21" evidence="6"/>
<comment type="caution">
    <text evidence="9">The sequence shown here is derived from an EMBL/GenBank/DDBJ whole genome shotgun (WGS) entry which is preliminary data.</text>
</comment>
<keyword evidence="3 6" id="KW-0521">NADP</keyword>
<feature type="domain" description="Aspartate dehydrogenase" evidence="7">
    <location>
        <begin position="168"/>
        <end position="255"/>
    </location>
</feature>
<name>A0ABS2GUY1_9BURK</name>
<dbReference type="InterPro" id="IPR036291">
    <property type="entry name" value="NAD(P)-bd_dom_sf"/>
</dbReference>
<dbReference type="PIRSF" id="PIRSF005227">
    <property type="entry name" value="Asp_dh_NAD_syn"/>
    <property type="match status" value="1"/>
</dbReference>
<evidence type="ECO:0000313" key="9">
    <source>
        <dbReference type="EMBL" id="MBM6928683.1"/>
    </source>
</evidence>